<gene>
    <name evidence="3" type="ORF">GPM918_LOCUS9413</name>
    <name evidence="2" type="ORF">OVA965_LOCUS7160</name>
    <name evidence="5" type="ORF">SRO942_LOCUS9410</name>
    <name evidence="4" type="ORF">TMI583_LOCUS7156</name>
</gene>
<evidence type="ECO:0000313" key="2">
    <source>
        <dbReference type="EMBL" id="CAF0851364.1"/>
    </source>
</evidence>
<evidence type="ECO:0000313" key="5">
    <source>
        <dbReference type="EMBL" id="CAF3696377.1"/>
    </source>
</evidence>
<dbReference type="OrthoDB" id="10033733at2759"/>
<dbReference type="Proteomes" id="UP000663829">
    <property type="component" value="Unassembled WGS sequence"/>
</dbReference>
<evidence type="ECO:0000313" key="3">
    <source>
        <dbReference type="EMBL" id="CAF0916337.1"/>
    </source>
</evidence>
<comment type="caution">
    <text evidence="3">The sequence shown here is derived from an EMBL/GenBank/DDBJ whole genome shotgun (WGS) entry which is preliminary data.</text>
</comment>
<evidence type="ECO:0000313" key="6">
    <source>
        <dbReference type="Proteomes" id="UP000663829"/>
    </source>
</evidence>
<dbReference type="Proteomes" id="UP000682733">
    <property type="component" value="Unassembled WGS sequence"/>
</dbReference>
<accession>A0A814AP13</accession>
<dbReference type="AlphaFoldDB" id="A0A814AP13"/>
<dbReference type="EMBL" id="CAJNOQ010001748">
    <property type="protein sequence ID" value="CAF0916337.1"/>
    <property type="molecule type" value="Genomic_DNA"/>
</dbReference>
<feature type="compositionally biased region" description="Polar residues" evidence="1">
    <location>
        <begin position="301"/>
        <end position="316"/>
    </location>
</feature>
<dbReference type="Proteomes" id="UP000681722">
    <property type="component" value="Unassembled WGS sequence"/>
</dbReference>
<feature type="compositionally biased region" description="Basic and acidic residues" evidence="1">
    <location>
        <begin position="180"/>
        <end position="196"/>
    </location>
</feature>
<protein>
    <submittedName>
        <fullName evidence="3">Uncharacterized protein</fullName>
    </submittedName>
</protein>
<dbReference type="EMBL" id="CAJNOK010002245">
    <property type="protein sequence ID" value="CAF0851364.1"/>
    <property type="molecule type" value="Genomic_DNA"/>
</dbReference>
<evidence type="ECO:0000313" key="4">
    <source>
        <dbReference type="EMBL" id="CAF3636532.1"/>
    </source>
</evidence>
<feature type="region of interest" description="Disordered" evidence="1">
    <location>
        <begin position="295"/>
        <end position="316"/>
    </location>
</feature>
<keyword evidence="6" id="KW-1185">Reference proteome</keyword>
<feature type="region of interest" description="Disordered" evidence="1">
    <location>
        <begin position="180"/>
        <end position="208"/>
    </location>
</feature>
<evidence type="ECO:0000256" key="1">
    <source>
        <dbReference type="SAM" id="MobiDB-lite"/>
    </source>
</evidence>
<dbReference type="EMBL" id="CAJOBC010001747">
    <property type="protein sequence ID" value="CAF3696377.1"/>
    <property type="molecule type" value="Genomic_DNA"/>
</dbReference>
<reference evidence="3" key="1">
    <citation type="submission" date="2021-02" db="EMBL/GenBank/DDBJ databases">
        <authorList>
            <person name="Nowell W R."/>
        </authorList>
    </citation>
    <scope>NUCLEOTIDE SEQUENCE</scope>
</reference>
<organism evidence="3 6">
    <name type="scientific">Didymodactylos carnosus</name>
    <dbReference type="NCBI Taxonomy" id="1234261"/>
    <lineage>
        <taxon>Eukaryota</taxon>
        <taxon>Metazoa</taxon>
        <taxon>Spiralia</taxon>
        <taxon>Gnathifera</taxon>
        <taxon>Rotifera</taxon>
        <taxon>Eurotatoria</taxon>
        <taxon>Bdelloidea</taxon>
        <taxon>Philodinida</taxon>
        <taxon>Philodinidae</taxon>
        <taxon>Didymodactylos</taxon>
    </lineage>
</organism>
<sequence length="321" mass="37396">MGSYWEQYSHHGRPLSVALNEPLDPYETFGDFCYHNNNQNVIDTRNRSRSSGRRYNRECYSLQYITPPPFIPFYPQRHREREMLVEKIETVTIEEQLRPPPVYHPPLCIPEIRQLKVRKPPRPSSCYSIYGSDTHRHESHWSKVEEKNHTVTNDRIVPEPSCTTISNLVERVISNKKDVMTSTEDLHVSKKSKDAGTDTTGLPSKPRRPLCKTETQIIERYEQTENRIPIVYTEESYSYKDGSMKRPLQGYYDGTLNKTVNIWTSDDRKNEKNRIIIRPTSKPREVLVDTSGIFSGADFSEPTSPQPDTNKRITFTSRELL</sequence>
<proteinExistence type="predicted"/>
<name>A0A814AP13_9BILA</name>
<dbReference type="EMBL" id="CAJOBA010002245">
    <property type="protein sequence ID" value="CAF3636532.1"/>
    <property type="molecule type" value="Genomic_DNA"/>
</dbReference>
<dbReference type="Proteomes" id="UP000677228">
    <property type="component" value="Unassembled WGS sequence"/>
</dbReference>